<proteinExistence type="predicted"/>
<protein>
    <submittedName>
        <fullName evidence="2">Uncharacterized protein</fullName>
    </submittedName>
</protein>
<feature type="non-terminal residue" evidence="2">
    <location>
        <position position="196"/>
    </location>
</feature>
<dbReference type="InParanoid" id="A0A165DTR3"/>
<gene>
    <name evidence="2" type="ORF">LAESUDRAFT_655292</name>
</gene>
<organism evidence="2 3">
    <name type="scientific">Laetiporus sulphureus 93-53</name>
    <dbReference type="NCBI Taxonomy" id="1314785"/>
    <lineage>
        <taxon>Eukaryota</taxon>
        <taxon>Fungi</taxon>
        <taxon>Dikarya</taxon>
        <taxon>Basidiomycota</taxon>
        <taxon>Agaricomycotina</taxon>
        <taxon>Agaricomycetes</taxon>
        <taxon>Polyporales</taxon>
        <taxon>Laetiporus</taxon>
    </lineage>
</organism>
<reference evidence="2 3" key="1">
    <citation type="journal article" date="2016" name="Mol. Biol. Evol.">
        <title>Comparative Genomics of Early-Diverging Mushroom-Forming Fungi Provides Insights into the Origins of Lignocellulose Decay Capabilities.</title>
        <authorList>
            <person name="Nagy L.G."/>
            <person name="Riley R."/>
            <person name="Tritt A."/>
            <person name="Adam C."/>
            <person name="Daum C."/>
            <person name="Floudas D."/>
            <person name="Sun H."/>
            <person name="Yadav J.S."/>
            <person name="Pangilinan J."/>
            <person name="Larsson K.H."/>
            <person name="Matsuura K."/>
            <person name="Barry K."/>
            <person name="Labutti K."/>
            <person name="Kuo R."/>
            <person name="Ohm R.A."/>
            <person name="Bhattacharya S.S."/>
            <person name="Shirouzu T."/>
            <person name="Yoshinaga Y."/>
            <person name="Martin F.M."/>
            <person name="Grigoriev I.V."/>
            <person name="Hibbett D.S."/>
        </authorList>
    </citation>
    <scope>NUCLEOTIDE SEQUENCE [LARGE SCALE GENOMIC DNA]</scope>
    <source>
        <strain evidence="2 3">93-53</strain>
    </source>
</reference>
<feature type="compositionally biased region" description="Basic and acidic residues" evidence="1">
    <location>
        <begin position="24"/>
        <end position="49"/>
    </location>
</feature>
<accession>A0A165DTR3</accession>
<evidence type="ECO:0000313" key="3">
    <source>
        <dbReference type="Proteomes" id="UP000076871"/>
    </source>
</evidence>
<dbReference type="AlphaFoldDB" id="A0A165DTR3"/>
<keyword evidence="3" id="KW-1185">Reference proteome</keyword>
<evidence type="ECO:0000313" key="2">
    <source>
        <dbReference type="EMBL" id="KZT05618.1"/>
    </source>
</evidence>
<name>A0A165DTR3_9APHY</name>
<dbReference type="EMBL" id="KV427629">
    <property type="protein sequence ID" value="KZT05618.1"/>
    <property type="molecule type" value="Genomic_DNA"/>
</dbReference>
<evidence type="ECO:0000256" key="1">
    <source>
        <dbReference type="SAM" id="MobiDB-lite"/>
    </source>
</evidence>
<dbReference type="STRING" id="1314785.A0A165DTR3"/>
<dbReference type="OrthoDB" id="29879at2759"/>
<dbReference type="Proteomes" id="UP000076871">
    <property type="component" value="Unassembled WGS sequence"/>
</dbReference>
<feature type="region of interest" description="Disordered" evidence="1">
    <location>
        <begin position="132"/>
        <end position="157"/>
    </location>
</feature>
<feature type="region of interest" description="Disordered" evidence="1">
    <location>
        <begin position="1"/>
        <end position="77"/>
    </location>
</feature>
<dbReference type="GeneID" id="63821575"/>
<dbReference type="RefSeq" id="XP_040763358.1">
    <property type="nucleotide sequence ID" value="XM_040904545.1"/>
</dbReference>
<feature type="compositionally biased region" description="Low complexity" evidence="1">
    <location>
        <begin position="7"/>
        <end position="23"/>
    </location>
</feature>
<sequence>MTSPDTPSTLSSNISSSPMPIRPSSEHSHSHSPDRLRRRNSEIEDHDPSVSHSRPRLSPTLARSYNPNDPDMLERQRAMDADMAMQLSRARSNTIVSAISPTISPIGPGPRPLSTTAETSLQFPALSLQEEQDMADAQGRPYSDSDSDRADYHPGPAPEVLLNHLSAAHDPSLLVSMDTADIEGGLPMYQASVGAT</sequence>